<accession>A0A316H810</accession>
<organism evidence="1 2">
    <name type="scientific">Mucilaginibacter oryzae</name>
    <dbReference type="NCBI Taxonomy" id="468058"/>
    <lineage>
        <taxon>Bacteria</taxon>
        <taxon>Pseudomonadati</taxon>
        <taxon>Bacteroidota</taxon>
        <taxon>Sphingobacteriia</taxon>
        <taxon>Sphingobacteriales</taxon>
        <taxon>Sphingobacteriaceae</taxon>
        <taxon>Mucilaginibacter</taxon>
    </lineage>
</organism>
<dbReference type="RefSeq" id="WP_109609008.1">
    <property type="nucleotide sequence ID" value="NZ_QGHA01000006.1"/>
</dbReference>
<evidence type="ECO:0000313" key="1">
    <source>
        <dbReference type="EMBL" id="PWK76626.1"/>
    </source>
</evidence>
<name>A0A316H810_9SPHI</name>
<dbReference type="AlphaFoldDB" id="A0A316H810"/>
<protein>
    <submittedName>
        <fullName evidence="1">Uncharacterized protein</fullName>
    </submittedName>
</protein>
<evidence type="ECO:0000313" key="2">
    <source>
        <dbReference type="Proteomes" id="UP000245678"/>
    </source>
</evidence>
<dbReference type="Proteomes" id="UP000245678">
    <property type="component" value="Unassembled WGS sequence"/>
</dbReference>
<proteinExistence type="predicted"/>
<reference evidence="1 2" key="1">
    <citation type="submission" date="2018-05" db="EMBL/GenBank/DDBJ databases">
        <title>Genomic Encyclopedia of Archaeal and Bacterial Type Strains, Phase II (KMG-II): from individual species to whole genera.</title>
        <authorList>
            <person name="Goeker M."/>
        </authorList>
    </citation>
    <scope>NUCLEOTIDE SEQUENCE [LARGE SCALE GENOMIC DNA]</scope>
    <source>
        <strain evidence="1 2">DSM 19975</strain>
    </source>
</reference>
<gene>
    <name evidence="1" type="ORF">LX99_03493</name>
</gene>
<dbReference type="EMBL" id="QGHA01000006">
    <property type="protein sequence ID" value="PWK76626.1"/>
    <property type="molecule type" value="Genomic_DNA"/>
</dbReference>
<sequence>MKKNALKFDVTKATLSREEMKNLKGGLVYQPPGDPIGDGPQLYVCKTSSGDEWGLYASSRGEALNICGQMISVACKTPGEPVLRGPYAN</sequence>
<keyword evidence="2" id="KW-1185">Reference proteome</keyword>
<comment type="caution">
    <text evidence="1">The sequence shown here is derived from an EMBL/GenBank/DDBJ whole genome shotgun (WGS) entry which is preliminary data.</text>
</comment>